<feature type="domain" description="Polymerase nucleotidyl transferase" evidence="10">
    <location>
        <begin position="10"/>
        <end position="91"/>
    </location>
</feature>
<sequence length="95" mass="11107">MVREETINRLRRLKPRFHEMGIKRMAVFGSIARNQADEDSDVDILVDLDKDFGMIKFFQMKKEIESHVGRQVDIMTFDSVRAPHHKHILAEAVDV</sequence>
<dbReference type="EMBL" id="QFOT01000127">
    <property type="protein sequence ID" value="PZP54556.1"/>
    <property type="molecule type" value="Genomic_DNA"/>
</dbReference>
<evidence type="ECO:0000256" key="8">
    <source>
        <dbReference type="ARBA" id="ARBA00022842"/>
    </source>
</evidence>
<proteinExistence type="inferred from homology"/>
<comment type="similarity">
    <text evidence="9">Belongs to the MntA antitoxin family.</text>
</comment>
<dbReference type="InterPro" id="IPR002934">
    <property type="entry name" value="Polymerase_NTP_transf_dom"/>
</dbReference>
<evidence type="ECO:0000256" key="1">
    <source>
        <dbReference type="ARBA" id="ARBA00001946"/>
    </source>
</evidence>
<evidence type="ECO:0000256" key="2">
    <source>
        <dbReference type="ARBA" id="ARBA00022649"/>
    </source>
</evidence>
<gene>
    <name evidence="11" type="ORF">DI586_09530</name>
</gene>
<dbReference type="GO" id="GO:0046872">
    <property type="term" value="F:metal ion binding"/>
    <property type="evidence" value="ECO:0007669"/>
    <property type="project" value="UniProtKB-KW"/>
</dbReference>
<keyword evidence="7" id="KW-0067">ATP-binding</keyword>
<organism evidence="11 12">
    <name type="scientific">Micavibrio aeruginosavorus</name>
    <dbReference type="NCBI Taxonomy" id="349221"/>
    <lineage>
        <taxon>Bacteria</taxon>
        <taxon>Pseudomonadati</taxon>
        <taxon>Bdellovibrionota</taxon>
        <taxon>Bdellovibrionia</taxon>
        <taxon>Bdellovibrionales</taxon>
        <taxon>Pseudobdellovibrionaceae</taxon>
        <taxon>Micavibrio</taxon>
    </lineage>
</organism>
<dbReference type="GO" id="GO:0016779">
    <property type="term" value="F:nucleotidyltransferase activity"/>
    <property type="evidence" value="ECO:0007669"/>
    <property type="project" value="UniProtKB-KW"/>
</dbReference>
<dbReference type="GO" id="GO:0005524">
    <property type="term" value="F:ATP binding"/>
    <property type="evidence" value="ECO:0007669"/>
    <property type="project" value="UniProtKB-KW"/>
</dbReference>
<evidence type="ECO:0000259" key="10">
    <source>
        <dbReference type="Pfam" id="PF01909"/>
    </source>
</evidence>
<dbReference type="Proteomes" id="UP000249739">
    <property type="component" value="Unassembled WGS sequence"/>
</dbReference>
<dbReference type="AlphaFoldDB" id="A0A2W5H915"/>
<evidence type="ECO:0000256" key="7">
    <source>
        <dbReference type="ARBA" id="ARBA00022840"/>
    </source>
</evidence>
<dbReference type="SUPFAM" id="SSF81301">
    <property type="entry name" value="Nucleotidyltransferase"/>
    <property type="match status" value="1"/>
</dbReference>
<dbReference type="InterPro" id="IPR043519">
    <property type="entry name" value="NT_sf"/>
</dbReference>
<protein>
    <recommendedName>
        <fullName evidence="10">Polymerase nucleotidyl transferase domain-containing protein</fullName>
    </recommendedName>
</protein>
<dbReference type="Gene3D" id="3.30.460.10">
    <property type="entry name" value="Beta Polymerase, domain 2"/>
    <property type="match status" value="1"/>
</dbReference>
<dbReference type="CDD" id="cd05403">
    <property type="entry name" value="NT_KNTase_like"/>
    <property type="match status" value="1"/>
</dbReference>
<evidence type="ECO:0000256" key="6">
    <source>
        <dbReference type="ARBA" id="ARBA00022741"/>
    </source>
</evidence>
<dbReference type="Pfam" id="PF01909">
    <property type="entry name" value="NTP_transf_2"/>
    <property type="match status" value="1"/>
</dbReference>
<reference evidence="11 12" key="1">
    <citation type="submission" date="2017-08" db="EMBL/GenBank/DDBJ databases">
        <title>Infants hospitalized years apart are colonized by the same room-sourced microbial strains.</title>
        <authorList>
            <person name="Brooks B."/>
            <person name="Olm M.R."/>
            <person name="Firek B.A."/>
            <person name="Baker R."/>
            <person name="Thomas B.C."/>
            <person name="Morowitz M.J."/>
            <person name="Banfield J.F."/>
        </authorList>
    </citation>
    <scope>NUCLEOTIDE SEQUENCE [LARGE SCALE GENOMIC DNA]</scope>
    <source>
        <strain evidence="11">S2_006_000_R2_64</strain>
    </source>
</reference>
<evidence type="ECO:0000313" key="11">
    <source>
        <dbReference type="EMBL" id="PZP54556.1"/>
    </source>
</evidence>
<evidence type="ECO:0000256" key="3">
    <source>
        <dbReference type="ARBA" id="ARBA00022679"/>
    </source>
</evidence>
<dbReference type="PANTHER" id="PTHR33571:SF14">
    <property type="entry name" value="PROTEIN ADENYLYLTRANSFERASE MJ0435-RELATED"/>
    <property type="match status" value="1"/>
</dbReference>
<dbReference type="InterPro" id="IPR052038">
    <property type="entry name" value="Type-VII_TA_antitoxin"/>
</dbReference>
<keyword evidence="3" id="KW-0808">Transferase</keyword>
<keyword evidence="8" id="KW-0460">Magnesium</keyword>
<evidence type="ECO:0000256" key="9">
    <source>
        <dbReference type="ARBA" id="ARBA00038276"/>
    </source>
</evidence>
<accession>A0A2W5H915</accession>
<comment type="cofactor">
    <cofactor evidence="1">
        <name>Mg(2+)</name>
        <dbReference type="ChEBI" id="CHEBI:18420"/>
    </cofactor>
</comment>
<keyword evidence="4" id="KW-0548">Nucleotidyltransferase</keyword>
<keyword evidence="2" id="KW-1277">Toxin-antitoxin system</keyword>
<evidence type="ECO:0000256" key="5">
    <source>
        <dbReference type="ARBA" id="ARBA00022723"/>
    </source>
</evidence>
<keyword evidence="5" id="KW-0479">Metal-binding</keyword>
<keyword evidence="6" id="KW-0547">Nucleotide-binding</keyword>
<evidence type="ECO:0000256" key="4">
    <source>
        <dbReference type="ARBA" id="ARBA00022695"/>
    </source>
</evidence>
<dbReference type="PANTHER" id="PTHR33571">
    <property type="entry name" value="SSL8005 PROTEIN"/>
    <property type="match status" value="1"/>
</dbReference>
<evidence type="ECO:0000313" key="12">
    <source>
        <dbReference type="Proteomes" id="UP000249739"/>
    </source>
</evidence>
<comment type="caution">
    <text evidence="11">The sequence shown here is derived from an EMBL/GenBank/DDBJ whole genome shotgun (WGS) entry which is preliminary data.</text>
</comment>
<name>A0A2W5H915_9BACT</name>